<dbReference type="NCBIfam" id="TIGR01459">
    <property type="entry name" value="HAD-SF-IIA-hyp4"/>
    <property type="match status" value="1"/>
</dbReference>
<organism evidence="1 2">
    <name type="scientific">Manganibacter manganicus</name>
    <dbReference type="NCBI Taxonomy" id="1873176"/>
    <lineage>
        <taxon>Bacteria</taxon>
        <taxon>Pseudomonadati</taxon>
        <taxon>Pseudomonadota</taxon>
        <taxon>Alphaproteobacteria</taxon>
        <taxon>Hyphomicrobiales</taxon>
        <taxon>Phyllobacteriaceae</taxon>
        <taxon>Manganibacter</taxon>
    </lineage>
</organism>
<dbReference type="OrthoDB" id="9791073at2"/>
<keyword evidence="1" id="KW-0378">Hydrolase</keyword>
<dbReference type="AlphaFoldDB" id="A0A1V8RKS2"/>
<dbReference type="SUPFAM" id="SSF56784">
    <property type="entry name" value="HAD-like"/>
    <property type="match status" value="1"/>
</dbReference>
<dbReference type="GO" id="GO:0005737">
    <property type="term" value="C:cytoplasm"/>
    <property type="evidence" value="ECO:0007669"/>
    <property type="project" value="TreeGrafter"/>
</dbReference>
<dbReference type="InterPro" id="IPR006356">
    <property type="entry name" value="HAD-SF_hydro_IIA_hyp3"/>
</dbReference>
<dbReference type="PANTHER" id="PTHR19288">
    <property type="entry name" value="4-NITROPHENYLPHOSPHATASE-RELATED"/>
    <property type="match status" value="1"/>
</dbReference>
<dbReference type="STRING" id="1873176.BFN67_07310"/>
<keyword evidence="2" id="KW-1185">Reference proteome</keyword>
<dbReference type="EMBL" id="MDET01000056">
    <property type="protein sequence ID" value="OQM73716.1"/>
    <property type="molecule type" value="Genomic_DNA"/>
</dbReference>
<evidence type="ECO:0000313" key="2">
    <source>
        <dbReference type="Proteomes" id="UP000191905"/>
    </source>
</evidence>
<dbReference type="Pfam" id="PF13344">
    <property type="entry name" value="Hydrolase_6"/>
    <property type="match status" value="1"/>
</dbReference>
<name>A0A1V8RKS2_9HYPH</name>
<comment type="caution">
    <text evidence="1">The sequence shown here is derived from an EMBL/GenBank/DDBJ whole genome shotgun (WGS) entry which is preliminary data.</text>
</comment>
<evidence type="ECO:0000313" key="1">
    <source>
        <dbReference type="EMBL" id="OQM73716.1"/>
    </source>
</evidence>
<gene>
    <name evidence="1" type="ORF">BFN67_07310</name>
</gene>
<dbReference type="GO" id="GO:0016791">
    <property type="term" value="F:phosphatase activity"/>
    <property type="evidence" value="ECO:0007669"/>
    <property type="project" value="TreeGrafter"/>
</dbReference>
<proteinExistence type="predicted"/>
<dbReference type="InterPro" id="IPR006357">
    <property type="entry name" value="HAD-SF_hydro_IIA"/>
</dbReference>
<dbReference type="Proteomes" id="UP000191905">
    <property type="component" value="Unassembled WGS sequence"/>
</dbReference>
<dbReference type="InterPro" id="IPR023214">
    <property type="entry name" value="HAD_sf"/>
</dbReference>
<sequence length="286" mass="30720">MRQVRSQESRLPGIAALARRYDVFLLDQFGVLHDGAAPYPGAVDCLARLKDEGKRIALISNSGKRSGPNEERLVRLGFAPGSWDHFVSSGEVAWRRLAQMLAGGALSSGARCLLISRDGDRSAVDGLTLRLVPEGSEADVVLLAASEGDRYEIGHYRKLLEPAARRGVPCYCTNPDKIMLTATGRQFGAGRIAELYQELGGKVFWIGKPFAEIYRAALALCGNPQPENVVCVGDSVEHDIAGGQASGLATALVATGILADAGDAELTALFERHDARPDYLLPAFTW</sequence>
<dbReference type="Pfam" id="PF13242">
    <property type="entry name" value="Hydrolase_like"/>
    <property type="match status" value="1"/>
</dbReference>
<accession>A0A1V8RKS2</accession>
<protein>
    <submittedName>
        <fullName evidence="1">HAD family hydrolase</fullName>
    </submittedName>
</protein>
<dbReference type="RefSeq" id="WP_080921403.1">
    <property type="nucleotide sequence ID" value="NZ_MDET01000056.1"/>
</dbReference>
<reference evidence="1 2" key="1">
    <citation type="journal article" date="2016" name="Int. J. Syst. Evol. Microbiol.">
        <title>Pseudaminobacter manganicus sp. nov., isolated from sludge of a manganese mine.</title>
        <authorList>
            <person name="Li J."/>
            <person name="Huang J."/>
            <person name="Liao S."/>
            <person name="Wang G."/>
        </authorList>
    </citation>
    <scope>NUCLEOTIDE SEQUENCE [LARGE SCALE GENOMIC DNA]</scope>
    <source>
        <strain evidence="1 2">JH-7</strain>
    </source>
</reference>
<dbReference type="PANTHER" id="PTHR19288:SF90">
    <property type="entry name" value="OS08G0542600 PROTEIN"/>
    <property type="match status" value="1"/>
</dbReference>
<dbReference type="Gene3D" id="3.40.50.1000">
    <property type="entry name" value="HAD superfamily/HAD-like"/>
    <property type="match status" value="2"/>
</dbReference>
<dbReference type="InterPro" id="IPR036412">
    <property type="entry name" value="HAD-like_sf"/>
</dbReference>
<dbReference type="CDD" id="cd07525">
    <property type="entry name" value="HAD_like"/>
    <property type="match status" value="1"/>
</dbReference>